<protein>
    <submittedName>
        <fullName evidence="6">Sigma-70 family RNA polymerase sigma factor</fullName>
    </submittedName>
</protein>
<dbReference type="InterPro" id="IPR007627">
    <property type="entry name" value="RNA_pol_sigma70_r2"/>
</dbReference>
<name>A0A851GK00_9BACT</name>
<dbReference type="AlphaFoldDB" id="A0A851GK00"/>
<keyword evidence="4" id="KW-0804">Transcription</keyword>
<evidence type="ECO:0000256" key="2">
    <source>
        <dbReference type="ARBA" id="ARBA00023015"/>
    </source>
</evidence>
<accession>A0A851GK00</accession>
<organism evidence="6 7">
    <name type="scientific">Oceaniferula marina</name>
    <dbReference type="NCBI Taxonomy" id="2748318"/>
    <lineage>
        <taxon>Bacteria</taxon>
        <taxon>Pseudomonadati</taxon>
        <taxon>Verrucomicrobiota</taxon>
        <taxon>Verrucomicrobiia</taxon>
        <taxon>Verrucomicrobiales</taxon>
        <taxon>Verrucomicrobiaceae</taxon>
        <taxon>Oceaniferula</taxon>
    </lineage>
</organism>
<keyword evidence="7" id="KW-1185">Reference proteome</keyword>
<reference evidence="6 7" key="1">
    <citation type="submission" date="2020-07" db="EMBL/GenBank/DDBJ databases">
        <title>Roseicoccus Jingziensis gen. nov., sp. nov., isolated from coastal seawater.</title>
        <authorList>
            <person name="Feng X."/>
        </authorList>
    </citation>
    <scope>NUCLEOTIDE SEQUENCE [LARGE SCALE GENOMIC DNA]</scope>
    <source>
        <strain evidence="6 7">N1E253</strain>
    </source>
</reference>
<evidence type="ECO:0000256" key="1">
    <source>
        <dbReference type="ARBA" id="ARBA00010641"/>
    </source>
</evidence>
<dbReference type="InterPro" id="IPR036388">
    <property type="entry name" value="WH-like_DNA-bd_sf"/>
</dbReference>
<dbReference type="GO" id="GO:0006352">
    <property type="term" value="P:DNA-templated transcription initiation"/>
    <property type="evidence" value="ECO:0007669"/>
    <property type="project" value="InterPro"/>
</dbReference>
<dbReference type="Gene3D" id="1.10.10.10">
    <property type="entry name" value="Winged helix-like DNA-binding domain superfamily/Winged helix DNA-binding domain"/>
    <property type="match status" value="1"/>
</dbReference>
<evidence type="ECO:0000313" key="6">
    <source>
        <dbReference type="EMBL" id="NWK57342.1"/>
    </source>
</evidence>
<dbReference type="GO" id="GO:0016987">
    <property type="term" value="F:sigma factor activity"/>
    <property type="evidence" value="ECO:0007669"/>
    <property type="project" value="UniProtKB-KW"/>
</dbReference>
<sequence>MRDADDVIQEVNLVAWKKRKSYSPGTNFQAWIHTIIRYEVLRYWRDVRRSKEFAYPEDFLIMLLEESTVEITNEGLDQRYAHLKPCLSALKDEDRLLILQRYARSMSVGKLSEKIKRNPNSLRVSLHRIRSVLRRCMGKRRAQN</sequence>
<proteinExistence type="inferred from homology"/>
<dbReference type="SUPFAM" id="SSF88659">
    <property type="entry name" value="Sigma3 and sigma4 domains of RNA polymerase sigma factors"/>
    <property type="match status" value="1"/>
</dbReference>
<keyword evidence="2" id="KW-0805">Transcription regulation</keyword>
<dbReference type="InterPro" id="IPR013324">
    <property type="entry name" value="RNA_pol_sigma_r3/r4-like"/>
</dbReference>
<dbReference type="InterPro" id="IPR014284">
    <property type="entry name" value="RNA_pol_sigma-70_dom"/>
</dbReference>
<dbReference type="PANTHER" id="PTHR43133:SF51">
    <property type="entry name" value="RNA POLYMERASE SIGMA FACTOR"/>
    <property type="match status" value="1"/>
</dbReference>
<gene>
    <name evidence="6" type="ORF">HW115_17105</name>
</gene>
<evidence type="ECO:0000256" key="4">
    <source>
        <dbReference type="ARBA" id="ARBA00023163"/>
    </source>
</evidence>
<keyword evidence="3" id="KW-0731">Sigma factor</keyword>
<feature type="domain" description="RNA polymerase sigma-70 region 2" evidence="5">
    <location>
        <begin position="3"/>
        <end position="49"/>
    </location>
</feature>
<dbReference type="EMBL" id="JACBAZ010000010">
    <property type="protein sequence ID" value="NWK57342.1"/>
    <property type="molecule type" value="Genomic_DNA"/>
</dbReference>
<dbReference type="InterPro" id="IPR013325">
    <property type="entry name" value="RNA_pol_sigma_r2"/>
</dbReference>
<comment type="caution">
    <text evidence="6">The sequence shown here is derived from an EMBL/GenBank/DDBJ whole genome shotgun (WGS) entry which is preliminary data.</text>
</comment>
<dbReference type="Pfam" id="PF04542">
    <property type="entry name" value="Sigma70_r2"/>
    <property type="match status" value="1"/>
</dbReference>
<dbReference type="Gene3D" id="1.10.1740.10">
    <property type="match status" value="1"/>
</dbReference>
<dbReference type="NCBIfam" id="TIGR02937">
    <property type="entry name" value="sigma70-ECF"/>
    <property type="match status" value="1"/>
</dbReference>
<dbReference type="PANTHER" id="PTHR43133">
    <property type="entry name" value="RNA POLYMERASE ECF-TYPE SIGMA FACTO"/>
    <property type="match status" value="1"/>
</dbReference>
<evidence type="ECO:0000259" key="5">
    <source>
        <dbReference type="Pfam" id="PF04542"/>
    </source>
</evidence>
<dbReference type="SUPFAM" id="SSF88946">
    <property type="entry name" value="Sigma2 domain of RNA polymerase sigma factors"/>
    <property type="match status" value="1"/>
</dbReference>
<evidence type="ECO:0000256" key="3">
    <source>
        <dbReference type="ARBA" id="ARBA00023082"/>
    </source>
</evidence>
<dbReference type="Proteomes" id="UP000557872">
    <property type="component" value="Unassembled WGS sequence"/>
</dbReference>
<comment type="similarity">
    <text evidence="1">Belongs to the sigma-70 factor family. ECF subfamily.</text>
</comment>
<dbReference type="InterPro" id="IPR039425">
    <property type="entry name" value="RNA_pol_sigma-70-like"/>
</dbReference>
<evidence type="ECO:0000313" key="7">
    <source>
        <dbReference type="Proteomes" id="UP000557872"/>
    </source>
</evidence>